<dbReference type="OrthoDB" id="9805499at2"/>
<protein>
    <recommendedName>
        <fullName evidence="13 14">Crossover junction endodeoxyribonuclease RuvC</fullName>
        <ecNumber evidence="13 14">3.1.21.10</ecNumber>
    </recommendedName>
    <alternativeName>
        <fullName evidence="13">Holliday junction nuclease RuvC</fullName>
    </alternativeName>
    <alternativeName>
        <fullName evidence="13">Holliday junction resolvase RuvC</fullName>
    </alternativeName>
</protein>
<comment type="subcellular location">
    <subcellularLocation>
        <location evidence="13">Cytoplasm</location>
    </subcellularLocation>
</comment>
<dbReference type="PRINTS" id="PR00696">
    <property type="entry name" value="RSOLVASERUVC"/>
</dbReference>
<comment type="similarity">
    <text evidence="1 13">Belongs to the RuvC family.</text>
</comment>
<dbReference type="Proteomes" id="UP000287352">
    <property type="component" value="Unassembled WGS sequence"/>
</dbReference>
<dbReference type="GO" id="GO:0005737">
    <property type="term" value="C:cytoplasm"/>
    <property type="evidence" value="ECO:0007669"/>
    <property type="project" value="UniProtKB-SubCell"/>
</dbReference>
<keyword evidence="11 13" id="KW-0234">DNA repair</keyword>
<evidence type="ECO:0000256" key="9">
    <source>
        <dbReference type="ARBA" id="ARBA00023125"/>
    </source>
</evidence>
<evidence type="ECO:0000256" key="3">
    <source>
        <dbReference type="ARBA" id="ARBA00022722"/>
    </source>
</evidence>
<dbReference type="PANTHER" id="PTHR30194">
    <property type="entry name" value="CROSSOVER JUNCTION ENDODEOXYRIBONUCLEASE RUVC"/>
    <property type="match status" value="1"/>
</dbReference>
<evidence type="ECO:0000313" key="16">
    <source>
        <dbReference type="Proteomes" id="UP000287352"/>
    </source>
</evidence>
<accession>A0A402A2A5</accession>
<dbReference type="NCBIfam" id="TIGR00228">
    <property type="entry name" value="ruvC"/>
    <property type="match status" value="1"/>
</dbReference>
<sequence length="182" mass="19194">MHNPVTLPPHVPAARIALGIDPGTAIVGYAVVMAQGSTLSMLACDVITTPAKTPLAQRLQLIYQGLSTIIATYQPNEAAMEELFFAKNARTAMTVGQARGVAMLALANGGLSVAEYTPKQVKQAVTGYGGADKNQVGEMVKILLQLPSIPKPDDAADAAAVALCHLQTATYLYGQQDLLEYR</sequence>
<dbReference type="GO" id="GO:0008821">
    <property type="term" value="F:crossover junction DNA endonuclease activity"/>
    <property type="evidence" value="ECO:0007669"/>
    <property type="project" value="UniProtKB-UniRule"/>
</dbReference>
<dbReference type="EC" id="3.1.21.10" evidence="13 14"/>
<dbReference type="InterPro" id="IPR036397">
    <property type="entry name" value="RNaseH_sf"/>
</dbReference>
<dbReference type="InterPro" id="IPR012337">
    <property type="entry name" value="RNaseH-like_sf"/>
</dbReference>
<dbReference type="EMBL" id="BIFR01000001">
    <property type="protein sequence ID" value="GCE13192.1"/>
    <property type="molecule type" value="Genomic_DNA"/>
</dbReference>
<dbReference type="GO" id="GO:0003677">
    <property type="term" value="F:DNA binding"/>
    <property type="evidence" value="ECO:0007669"/>
    <property type="project" value="UniProtKB-KW"/>
</dbReference>
<dbReference type="CDD" id="cd16962">
    <property type="entry name" value="RuvC"/>
    <property type="match status" value="1"/>
</dbReference>
<feature type="binding site" evidence="13">
    <location>
        <position position="21"/>
    </location>
    <ligand>
        <name>Mg(2+)</name>
        <dbReference type="ChEBI" id="CHEBI:18420"/>
        <label>1</label>
    </ligand>
</feature>
<dbReference type="Gene3D" id="3.30.420.10">
    <property type="entry name" value="Ribonuclease H-like superfamily/Ribonuclease H"/>
    <property type="match status" value="1"/>
</dbReference>
<evidence type="ECO:0000256" key="7">
    <source>
        <dbReference type="ARBA" id="ARBA00022801"/>
    </source>
</evidence>
<evidence type="ECO:0000256" key="1">
    <source>
        <dbReference type="ARBA" id="ARBA00009518"/>
    </source>
</evidence>
<name>A0A402A2A5_9CHLR</name>
<keyword evidence="4 13" id="KW-0479">Metal-binding</keyword>
<evidence type="ECO:0000256" key="14">
    <source>
        <dbReference type="NCBIfam" id="TIGR00228"/>
    </source>
</evidence>
<dbReference type="GO" id="GO:0006281">
    <property type="term" value="P:DNA repair"/>
    <property type="evidence" value="ECO:0007669"/>
    <property type="project" value="UniProtKB-UniRule"/>
</dbReference>
<feature type="active site" evidence="13">
    <location>
        <position position="21"/>
    </location>
</feature>
<dbReference type="HAMAP" id="MF_00034">
    <property type="entry name" value="RuvC"/>
    <property type="match status" value="1"/>
</dbReference>
<dbReference type="GO" id="GO:0048476">
    <property type="term" value="C:Holliday junction resolvase complex"/>
    <property type="evidence" value="ECO:0007669"/>
    <property type="project" value="UniProtKB-UniRule"/>
</dbReference>
<evidence type="ECO:0000313" key="15">
    <source>
        <dbReference type="EMBL" id="GCE13192.1"/>
    </source>
</evidence>
<comment type="cofactor">
    <cofactor evidence="13">
        <name>Mg(2+)</name>
        <dbReference type="ChEBI" id="CHEBI:18420"/>
    </cofactor>
    <text evidence="13">Binds 2 Mg(2+) ion per subunit.</text>
</comment>
<evidence type="ECO:0000256" key="11">
    <source>
        <dbReference type="ARBA" id="ARBA00023204"/>
    </source>
</evidence>
<comment type="catalytic activity">
    <reaction evidence="12 13">
        <text>Endonucleolytic cleavage at a junction such as a reciprocal single-stranded crossover between two homologous DNA duplexes (Holliday junction).</text>
        <dbReference type="EC" id="3.1.21.10"/>
    </reaction>
</comment>
<dbReference type="Pfam" id="PF02075">
    <property type="entry name" value="RuvC"/>
    <property type="match status" value="1"/>
</dbReference>
<dbReference type="FunFam" id="3.30.420.10:FF:000002">
    <property type="entry name" value="Crossover junction endodeoxyribonuclease RuvC"/>
    <property type="match status" value="1"/>
</dbReference>
<keyword evidence="7 13" id="KW-0378">Hydrolase</keyword>
<dbReference type="RefSeq" id="WP_126580742.1">
    <property type="nucleotide sequence ID" value="NZ_BIFR01000001.1"/>
</dbReference>
<proteinExistence type="inferred from homology"/>
<dbReference type="PANTHER" id="PTHR30194:SF3">
    <property type="entry name" value="CROSSOVER JUNCTION ENDODEOXYRIBONUCLEASE RUVC"/>
    <property type="match status" value="1"/>
</dbReference>
<keyword evidence="8 13" id="KW-0460">Magnesium</keyword>
<evidence type="ECO:0000256" key="6">
    <source>
        <dbReference type="ARBA" id="ARBA00022763"/>
    </source>
</evidence>
<organism evidence="15 16">
    <name type="scientific">Tengunoibacter tsumagoiensis</name>
    <dbReference type="NCBI Taxonomy" id="2014871"/>
    <lineage>
        <taxon>Bacteria</taxon>
        <taxon>Bacillati</taxon>
        <taxon>Chloroflexota</taxon>
        <taxon>Ktedonobacteria</taxon>
        <taxon>Ktedonobacterales</taxon>
        <taxon>Dictyobacteraceae</taxon>
        <taxon>Tengunoibacter</taxon>
    </lineage>
</organism>
<dbReference type="PROSITE" id="PS01321">
    <property type="entry name" value="RUVC"/>
    <property type="match status" value="1"/>
</dbReference>
<evidence type="ECO:0000256" key="5">
    <source>
        <dbReference type="ARBA" id="ARBA00022759"/>
    </source>
</evidence>
<keyword evidence="5 13" id="KW-0255">Endonuclease</keyword>
<keyword evidence="9 13" id="KW-0238">DNA-binding</keyword>
<comment type="function">
    <text evidence="13">The RuvA-RuvB-RuvC complex processes Holliday junction (HJ) DNA during genetic recombination and DNA repair. Endonuclease that resolves HJ intermediates. Cleaves cruciform DNA by making single-stranded nicks across the HJ at symmetrical positions within the homologous arms, yielding a 5'-phosphate and a 3'-hydroxyl group; requires a central core of homology in the junction. The consensus cleavage sequence is 5'-(A/T)TT(C/G)-3'. Cleavage occurs on the 3'-side of the TT dinucleotide at the point of strand exchange. HJ branch migration catalyzed by RuvA-RuvB allows RuvC to scan DNA until it finds its consensus sequence, where it cleaves and resolves the cruciform DNA.</text>
</comment>
<dbReference type="SUPFAM" id="SSF53098">
    <property type="entry name" value="Ribonuclease H-like"/>
    <property type="match status" value="1"/>
</dbReference>
<evidence type="ECO:0000256" key="8">
    <source>
        <dbReference type="ARBA" id="ARBA00022842"/>
    </source>
</evidence>
<gene>
    <name evidence="13 15" type="primary">ruvC</name>
    <name evidence="15" type="ORF">KTT_30510</name>
</gene>
<dbReference type="InterPro" id="IPR020563">
    <property type="entry name" value="X-over_junc_endoDNase_Mg_BS"/>
</dbReference>
<keyword evidence="3 13" id="KW-0540">Nuclease</keyword>
<comment type="caution">
    <text evidence="15">The sequence shown here is derived from an EMBL/GenBank/DDBJ whole genome shotgun (WGS) entry which is preliminary data.</text>
</comment>
<evidence type="ECO:0000256" key="10">
    <source>
        <dbReference type="ARBA" id="ARBA00023172"/>
    </source>
</evidence>
<keyword evidence="16" id="KW-1185">Reference proteome</keyword>
<keyword evidence="10 13" id="KW-0233">DNA recombination</keyword>
<dbReference type="InterPro" id="IPR002176">
    <property type="entry name" value="X-over_junc_endoDNase_RuvC"/>
</dbReference>
<feature type="binding site" evidence="13">
    <location>
        <position position="154"/>
    </location>
    <ligand>
        <name>Mg(2+)</name>
        <dbReference type="ChEBI" id="CHEBI:18420"/>
        <label>1</label>
    </ligand>
</feature>
<keyword evidence="6 13" id="KW-0227">DNA damage</keyword>
<dbReference type="AlphaFoldDB" id="A0A402A2A5"/>
<dbReference type="GO" id="GO:0006310">
    <property type="term" value="P:DNA recombination"/>
    <property type="evidence" value="ECO:0007669"/>
    <property type="project" value="UniProtKB-UniRule"/>
</dbReference>
<dbReference type="GO" id="GO:0000287">
    <property type="term" value="F:magnesium ion binding"/>
    <property type="evidence" value="ECO:0007669"/>
    <property type="project" value="UniProtKB-UniRule"/>
</dbReference>
<evidence type="ECO:0000256" key="2">
    <source>
        <dbReference type="ARBA" id="ARBA00022490"/>
    </source>
</evidence>
<comment type="subunit">
    <text evidence="13">Homodimer which binds Holliday junction (HJ) DNA. The HJ becomes 2-fold symmetrical on binding to RuvC with unstacked arms; it has a different conformation from HJ DNA in complex with RuvA. In the full resolvosome a probable DNA-RuvA(4)-RuvB(12)-RuvC(2) complex forms which resolves the HJ.</text>
</comment>
<dbReference type="NCBIfam" id="NF000711">
    <property type="entry name" value="PRK00039.2-1"/>
    <property type="match status" value="1"/>
</dbReference>
<evidence type="ECO:0000256" key="4">
    <source>
        <dbReference type="ARBA" id="ARBA00022723"/>
    </source>
</evidence>
<feature type="active site" evidence="13">
    <location>
        <position position="81"/>
    </location>
</feature>
<feature type="binding site" evidence="13">
    <location>
        <position position="81"/>
    </location>
    <ligand>
        <name>Mg(2+)</name>
        <dbReference type="ChEBI" id="CHEBI:18420"/>
        <label>2</label>
    </ligand>
</feature>
<keyword evidence="2 13" id="KW-0963">Cytoplasm</keyword>
<feature type="active site" evidence="13">
    <location>
        <position position="154"/>
    </location>
</feature>
<evidence type="ECO:0000256" key="13">
    <source>
        <dbReference type="HAMAP-Rule" id="MF_00034"/>
    </source>
</evidence>
<evidence type="ECO:0000256" key="12">
    <source>
        <dbReference type="ARBA" id="ARBA00029354"/>
    </source>
</evidence>
<reference evidence="16" key="1">
    <citation type="submission" date="2018-12" db="EMBL/GenBank/DDBJ databases">
        <title>Tengunoibacter tsumagoiensis gen. nov., sp. nov., Dictyobacter kobayashii sp. nov., D. alpinus sp. nov., and D. joshuensis sp. nov. and description of Dictyobacteraceae fam. nov. within the order Ktedonobacterales isolated from Tengu-no-mugimeshi.</title>
        <authorList>
            <person name="Wang C.M."/>
            <person name="Zheng Y."/>
            <person name="Sakai Y."/>
            <person name="Toyoda A."/>
            <person name="Minakuchi Y."/>
            <person name="Abe K."/>
            <person name="Yokota A."/>
            <person name="Yabe S."/>
        </authorList>
    </citation>
    <scope>NUCLEOTIDE SEQUENCE [LARGE SCALE GENOMIC DNA]</scope>
    <source>
        <strain evidence="16">Uno3</strain>
    </source>
</reference>